<feature type="domain" description="Pyrrolo-quinoline quinone repeat" evidence="2">
    <location>
        <begin position="87"/>
        <end position="329"/>
    </location>
</feature>
<evidence type="ECO:0000313" key="3">
    <source>
        <dbReference type="EMBL" id="TLD72721.1"/>
    </source>
</evidence>
<reference evidence="3 4" key="1">
    <citation type="submission" date="2019-05" db="EMBL/GenBank/DDBJ databases">
        <title>Verrucobacter flavum gen. nov., sp. nov. a new member of the family Verrucomicrobiaceae.</title>
        <authorList>
            <person name="Szuroczki S."/>
            <person name="Abbaszade G."/>
            <person name="Szabo A."/>
            <person name="Felfoldi T."/>
            <person name="Schumann P."/>
            <person name="Boka K."/>
            <person name="Keki Z."/>
            <person name="Toumi M."/>
            <person name="Toth E."/>
        </authorList>
    </citation>
    <scope>NUCLEOTIDE SEQUENCE [LARGE SCALE GENOMIC DNA]</scope>
    <source>
        <strain evidence="3 4">MG-N-17</strain>
    </source>
</reference>
<organism evidence="3 4">
    <name type="scientific">Phragmitibacter flavus</name>
    <dbReference type="NCBI Taxonomy" id="2576071"/>
    <lineage>
        <taxon>Bacteria</taxon>
        <taxon>Pseudomonadati</taxon>
        <taxon>Verrucomicrobiota</taxon>
        <taxon>Verrucomicrobiia</taxon>
        <taxon>Verrucomicrobiales</taxon>
        <taxon>Verrucomicrobiaceae</taxon>
        <taxon>Phragmitibacter</taxon>
    </lineage>
</organism>
<keyword evidence="1" id="KW-0732">Signal</keyword>
<dbReference type="InterPro" id="IPR002372">
    <property type="entry name" value="PQQ_rpt_dom"/>
</dbReference>
<proteinExistence type="predicted"/>
<sequence length="411" mass="45143">MKAVHLSFALLLACHCNVAQANDWPGFRGADRSDIQTESGLLKKWPKDGPKKLWMSEEGGLGYAGFSIVNGTVYTMGANDDFEEFLLALDAKTGEEKWRTAIGARYTNRWGDGPRGTPAVDGEHVYTLGARGDVICVKAADGKEVWKANLVEEYGGKLQNWGYTESLLVDGDRVICTPGGEKGTLLALNKKTGKKIWQTKDWTDVAQYSSPLVVEHQGVRQYIQRSMTNVAGIEAETGKVLWMQPFAAGKVAVIPTPVYADGKVYVSAGYGVGCMMFEIGANKPKVVYENTNMVNHHGGVILVGKHLYGYSDKGGWTCQDFATGEVVWQEKKLGKGAIHCADGQLYLLEETSGTVVLIDASPDGWKEHGRFVIEPQTEQRAKDGRIWTHPVVSNGQLYLRDQELIFAYAVK</sequence>
<evidence type="ECO:0000259" key="2">
    <source>
        <dbReference type="Pfam" id="PF13360"/>
    </source>
</evidence>
<gene>
    <name evidence="3" type="ORF">FEM03_01210</name>
</gene>
<protein>
    <submittedName>
        <fullName evidence="3">Polyvinylalcohol dehydrogenase</fullName>
    </submittedName>
</protein>
<feature type="signal peptide" evidence="1">
    <location>
        <begin position="1"/>
        <end position="21"/>
    </location>
</feature>
<dbReference type="PANTHER" id="PTHR34512:SF30">
    <property type="entry name" value="OUTER MEMBRANE PROTEIN ASSEMBLY FACTOR BAMB"/>
    <property type="match status" value="1"/>
</dbReference>
<dbReference type="RefSeq" id="WP_138084344.1">
    <property type="nucleotide sequence ID" value="NZ_VAUV01000001.1"/>
</dbReference>
<comment type="caution">
    <text evidence="3">The sequence shown here is derived from an EMBL/GenBank/DDBJ whole genome shotgun (WGS) entry which is preliminary data.</text>
</comment>
<dbReference type="SMART" id="SM00564">
    <property type="entry name" value="PQQ"/>
    <property type="match status" value="4"/>
</dbReference>
<dbReference type="InterPro" id="IPR015943">
    <property type="entry name" value="WD40/YVTN_repeat-like_dom_sf"/>
</dbReference>
<evidence type="ECO:0000313" key="4">
    <source>
        <dbReference type="Proteomes" id="UP000306196"/>
    </source>
</evidence>
<accession>A0A5R8KKH3</accession>
<dbReference type="Proteomes" id="UP000306196">
    <property type="component" value="Unassembled WGS sequence"/>
</dbReference>
<evidence type="ECO:0000256" key="1">
    <source>
        <dbReference type="SAM" id="SignalP"/>
    </source>
</evidence>
<dbReference type="Gene3D" id="2.130.10.10">
    <property type="entry name" value="YVTN repeat-like/Quinoprotein amine dehydrogenase"/>
    <property type="match status" value="2"/>
</dbReference>
<feature type="chain" id="PRO_5024458263" evidence="1">
    <location>
        <begin position="22"/>
        <end position="411"/>
    </location>
</feature>
<dbReference type="OrthoDB" id="177625at2"/>
<keyword evidence="4" id="KW-1185">Reference proteome</keyword>
<dbReference type="AlphaFoldDB" id="A0A5R8KKH3"/>
<dbReference type="PANTHER" id="PTHR34512">
    <property type="entry name" value="CELL SURFACE PROTEIN"/>
    <property type="match status" value="1"/>
</dbReference>
<dbReference type="InterPro" id="IPR011047">
    <property type="entry name" value="Quinoprotein_ADH-like_sf"/>
</dbReference>
<dbReference type="SUPFAM" id="SSF50998">
    <property type="entry name" value="Quinoprotein alcohol dehydrogenase-like"/>
    <property type="match status" value="1"/>
</dbReference>
<dbReference type="Pfam" id="PF13360">
    <property type="entry name" value="PQQ_2"/>
    <property type="match status" value="1"/>
</dbReference>
<dbReference type="InterPro" id="IPR018391">
    <property type="entry name" value="PQQ_b-propeller_rpt"/>
</dbReference>
<name>A0A5R8KKH3_9BACT</name>
<dbReference type="EMBL" id="VAUV01000001">
    <property type="protein sequence ID" value="TLD72721.1"/>
    <property type="molecule type" value="Genomic_DNA"/>
</dbReference>